<dbReference type="HOGENOM" id="CLU_844898_0_0_1"/>
<feature type="transmembrane region" description="Helical" evidence="2">
    <location>
        <begin position="69"/>
        <end position="88"/>
    </location>
</feature>
<evidence type="ECO:0000256" key="2">
    <source>
        <dbReference type="SAM" id="Phobius"/>
    </source>
</evidence>
<sequence>MLLTGSVATFVRLYRVLGIGEQQRITATWMAWFMALGALAAFIMAPFFYVAAVKDQVQAAAALSELSMATVVVSNLTGLVTGGMYVLLRSSKIGKLGPKGYFEFDSRRLIGRPKSSIPPGFIFTRQMEQPVPVPRQLSFPERRASSLYPDGRPKTLAVGLATTTPGPVLSQETRTQKTSAYDMVPRDTVSDKPTYILPATAYIPFSKDEALNPFADEFLPPPAIRLSGGRRNRGSSLGSSASVPIGLRVSNIDDMPAVQSYYEAPPSPRPTPPSRLVSGAAAPQVSDGRDLPRDENSNQDKNKQLPPVPLALTGNPSVNEAEAEKVRLGTAAYNPHRTPSKTKAKIGSPNARPPGPSHSPESYLGVDKAEWI</sequence>
<dbReference type="AlphaFoldDB" id="A0A0B2WM83"/>
<keyword evidence="4" id="KW-1185">Reference proteome</keyword>
<reference evidence="3 4" key="1">
    <citation type="journal article" date="2014" name="Proc. Natl. Acad. Sci. U.S.A.">
        <title>Trajectory and genomic determinants of fungal-pathogen speciation and host adaptation.</title>
        <authorList>
            <person name="Hu X."/>
            <person name="Xiao G."/>
            <person name="Zheng P."/>
            <person name="Shang Y."/>
            <person name="Su Y."/>
            <person name="Zhang X."/>
            <person name="Liu X."/>
            <person name="Zhan S."/>
            <person name="St Leger R.J."/>
            <person name="Wang C."/>
        </authorList>
    </citation>
    <scope>NUCLEOTIDE SEQUENCE [LARGE SCALE GENOMIC DNA]</scope>
    <source>
        <strain evidence="3 4">ARSEF 1941</strain>
    </source>
</reference>
<dbReference type="STRING" id="1081103.A0A0B2WM83"/>
<name>A0A0B2WM83_METAS</name>
<dbReference type="EMBL" id="AZHE01000040">
    <property type="protein sequence ID" value="KHN94130.1"/>
    <property type="molecule type" value="Genomic_DNA"/>
</dbReference>
<dbReference type="Proteomes" id="UP000030816">
    <property type="component" value="Unassembled WGS sequence"/>
</dbReference>
<protein>
    <submittedName>
        <fullName evidence="3">Uncharacterized protein</fullName>
    </submittedName>
</protein>
<evidence type="ECO:0000256" key="1">
    <source>
        <dbReference type="SAM" id="MobiDB-lite"/>
    </source>
</evidence>
<keyword evidence="2" id="KW-0472">Membrane</keyword>
<evidence type="ECO:0000313" key="4">
    <source>
        <dbReference type="Proteomes" id="UP000030816"/>
    </source>
</evidence>
<comment type="caution">
    <text evidence="3">The sequence shown here is derived from an EMBL/GenBank/DDBJ whole genome shotgun (WGS) entry which is preliminary data.</text>
</comment>
<dbReference type="RefSeq" id="XP_040675196.1">
    <property type="nucleotide sequence ID" value="XM_040826768.1"/>
</dbReference>
<dbReference type="OrthoDB" id="5368516at2759"/>
<feature type="compositionally biased region" description="Basic and acidic residues" evidence="1">
    <location>
        <begin position="287"/>
        <end position="303"/>
    </location>
</feature>
<evidence type="ECO:0000313" key="3">
    <source>
        <dbReference type="EMBL" id="KHN94130.1"/>
    </source>
</evidence>
<organism evidence="3 4">
    <name type="scientific">Metarhizium album (strain ARSEF 1941)</name>
    <dbReference type="NCBI Taxonomy" id="1081103"/>
    <lineage>
        <taxon>Eukaryota</taxon>
        <taxon>Fungi</taxon>
        <taxon>Dikarya</taxon>
        <taxon>Ascomycota</taxon>
        <taxon>Pezizomycotina</taxon>
        <taxon>Sordariomycetes</taxon>
        <taxon>Hypocreomycetidae</taxon>
        <taxon>Hypocreales</taxon>
        <taxon>Clavicipitaceae</taxon>
        <taxon>Metarhizium</taxon>
    </lineage>
</organism>
<gene>
    <name evidence="3" type="ORF">MAM_07970</name>
</gene>
<proteinExistence type="predicted"/>
<accession>A0A0B2WM83</accession>
<keyword evidence="2" id="KW-1133">Transmembrane helix</keyword>
<dbReference type="GeneID" id="63742425"/>
<feature type="region of interest" description="Disordered" evidence="1">
    <location>
        <begin position="259"/>
        <end position="372"/>
    </location>
</feature>
<keyword evidence="2" id="KW-0812">Transmembrane</keyword>
<feature type="transmembrane region" description="Helical" evidence="2">
    <location>
        <begin position="29"/>
        <end position="49"/>
    </location>
</feature>